<dbReference type="Pfam" id="PF13456">
    <property type="entry name" value="RVT_3"/>
    <property type="match status" value="1"/>
</dbReference>
<dbReference type="GO" id="GO:0004523">
    <property type="term" value="F:RNA-DNA hybrid ribonuclease activity"/>
    <property type="evidence" value="ECO:0007669"/>
    <property type="project" value="InterPro"/>
</dbReference>
<accession>A0A7J9GKA4</accession>
<evidence type="ECO:0000313" key="4">
    <source>
        <dbReference type="Proteomes" id="UP000593560"/>
    </source>
</evidence>
<dbReference type="Gene3D" id="3.30.420.10">
    <property type="entry name" value="Ribonuclease H-like superfamily/Ribonuclease H"/>
    <property type="match status" value="1"/>
</dbReference>
<reference evidence="3 4" key="1">
    <citation type="journal article" date="2019" name="Genome Biol. Evol.">
        <title>Insights into the evolution of the New World diploid cottons (Gossypium, subgenus Houzingenia) based on genome sequencing.</title>
        <authorList>
            <person name="Grover C.E."/>
            <person name="Arick M.A. 2nd"/>
            <person name="Thrash A."/>
            <person name="Conover J.L."/>
            <person name="Sanders W.S."/>
            <person name="Peterson D.G."/>
            <person name="Frelichowski J.E."/>
            <person name="Scheffler J.A."/>
            <person name="Scheffler B.E."/>
            <person name="Wendel J.F."/>
        </authorList>
    </citation>
    <scope>NUCLEOTIDE SEQUENCE [LARGE SCALE GENOMIC DNA]</scope>
    <source>
        <strain evidence="3">0</strain>
        <tissue evidence="3">Leaf</tissue>
    </source>
</reference>
<dbReference type="InterPro" id="IPR012337">
    <property type="entry name" value="RNaseH-like_sf"/>
</dbReference>
<organism evidence="3 4">
    <name type="scientific">Gossypium harknessii</name>
    <dbReference type="NCBI Taxonomy" id="34285"/>
    <lineage>
        <taxon>Eukaryota</taxon>
        <taxon>Viridiplantae</taxon>
        <taxon>Streptophyta</taxon>
        <taxon>Embryophyta</taxon>
        <taxon>Tracheophyta</taxon>
        <taxon>Spermatophyta</taxon>
        <taxon>Magnoliopsida</taxon>
        <taxon>eudicotyledons</taxon>
        <taxon>Gunneridae</taxon>
        <taxon>Pentapetalae</taxon>
        <taxon>rosids</taxon>
        <taxon>malvids</taxon>
        <taxon>Malvales</taxon>
        <taxon>Malvaceae</taxon>
        <taxon>Malvoideae</taxon>
        <taxon>Gossypium</taxon>
    </lineage>
</organism>
<dbReference type="OrthoDB" id="1752183at2759"/>
<dbReference type="InterPro" id="IPR036397">
    <property type="entry name" value="RNaseH_sf"/>
</dbReference>
<dbReference type="InterPro" id="IPR053151">
    <property type="entry name" value="RNase_H-like"/>
</dbReference>
<feature type="domain" description="RNase H type-1" evidence="2">
    <location>
        <begin position="55"/>
        <end position="149"/>
    </location>
</feature>
<name>A0A7J9GKA4_9ROSI</name>
<sequence length="153" mass="17644">MTENLQKHQTLFLGGVDWSCLFGIISLRIWRNRNLFTFQGISWSIDEVLKVCLSTDGLVRNEECFAAVGRLVRDHNGGWIIRFCRYLGNCIVIEAKFRGILDRLKLILYRRFKRVSIQTDNLEAANAIQDGSSESSNSALVRRIHQLLKMVKQ</sequence>
<dbReference type="PANTHER" id="PTHR47723:SF24">
    <property type="entry name" value="RNASE H TYPE-1 DOMAIN-CONTAINING PROTEIN"/>
    <property type="match status" value="1"/>
</dbReference>
<dbReference type="GO" id="GO:0003676">
    <property type="term" value="F:nucleic acid binding"/>
    <property type="evidence" value="ECO:0007669"/>
    <property type="project" value="InterPro"/>
</dbReference>
<dbReference type="InterPro" id="IPR002156">
    <property type="entry name" value="RNaseH_domain"/>
</dbReference>
<keyword evidence="1" id="KW-1133">Transmembrane helix</keyword>
<keyword evidence="1" id="KW-0472">Membrane</keyword>
<evidence type="ECO:0000256" key="1">
    <source>
        <dbReference type="SAM" id="Phobius"/>
    </source>
</evidence>
<feature type="transmembrane region" description="Helical" evidence="1">
    <location>
        <begin position="12"/>
        <end position="30"/>
    </location>
</feature>
<dbReference type="Proteomes" id="UP000593560">
    <property type="component" value="Unassembled WGS sequence"/>
</dbReference>
<proteinExistence type="predicted"/>
<gene>
    <name evidence="3" type="ORF">Gohar_008631</name>
</gene>
<evidence type="ECO:0000259" key="2">
    <source>
        <dbReference type="Pfam" id="PF13456"/>
    </source>
</evidence>
<keyword evidence="4" id="KW-1185">Reference proteome</keyword>
<dbReference type="AlphaFoldDB" id="A0A7J9GKA4"/>
<dbReference type="PANTHER" id="PTHR47723">
    <property type="entry name" value="OS05G0353850 PROTEIN"/>
    <property type="match status" value="1"/>
</dbReference>
<dbReference type="EMBL" id="JABFAD010000005">
    <property type="protein sequence ID" value="MBA0797992.1"/>
    <property type="molecule type" value="Genomic_DNA"/>
</dbReference>
<dbReference type="CDD" id="cd06222">
    <property type="entry name" value="RNase_H_like"/>
    <property type="match status" value="1"/>
</dbReference>
<protein>
    <recommendedName>
        <fullName evidence="2">RNase H type-1 domain-containing protein</fullName>
    </recommendedName>
</protein>
<evidence type="ECO:0000313" key="3">
    <source>
        <dbReference type="EMBL" id="MBA0797992.1"/>
    </source>
</evidence>
<dbReference type="SUPFAM" id="SSF53098">
    <property type="entry name" value="Ribonuclease H-like"/>
    <property type="match status" value="1"/>
</dbReference>
<comment type="caution">
    <text evidence="3">The sequence shown here is derived from an EMBL/GenBank/DDBJ whole genome shotgun (WGS) entry which is preliminary data.</text>
</comment>
<dbReference type="InterPro" id="IPR044730">
    <property type="entry name" value="RNase_H-like_dom_plant"/>
</dbReference>
<keyword evidence="1" id="KW-0812">Transmembrane</keyword>